<dbReference type="InterPro" id="IPR002514">
    <property type="entry name" value="Transposase_8"/>
</dbReference>
<evidence type="ECO:0008006" key="3">
    <source>
        <dbReference type="Google" id="ProtNLM"/>
    </source>
</evidence>
<dbReference type="GO" id="GO:0004803">
    <property type="term" value="F:transposase activity"/>
    <property type="evidence" value="ECO:0007669"/>
    <property type="project" value="InterPro"/>
</dbReference>
<feature type="coiled-coil region" evidence="1">
    <location>
        <begin position="67"/>
        <end position="94"/>
    </location>
</feature>
<proteinExistence type="predicted"/>
<dbReference type="InterPro" id="IPR051839">
    <property type="entry name" value="RD_transcriptional_regulator"/>
</dbReference>
<keyword evidence="1" id="KW-0175">Coiled coil</keyword>
<dbReference type="Gene3D" id="1.10.10.60">
    <property type="entry name" value="Homeodomain-like"/>
    <property type="match status" value="1"/>
</dbReference>
<evidence type="ECO:0000313" key="2">
    <source>
        <dbReference type="EMBL" id="VAW97131.1"/>
    </source>
</evidence>
<organism evidence="2">
    <name type="scientific">hydrothermal vent metagenome</name>
    <dbReference type="NCBI Taxonomy" id="652676"/>
    <lineage>
        <taxon>unclassified sequences</taxon>
        <taxon>metagenomes</taxon>
        <taxon>ecological metagenomes</taxon>
    </lineage>
</organism>
<accession>A0A3B0ZZC2</accession>
<dbReference type="PANTHER" id="PTHR33215:SF13">
    <property type="entry name" value="PROTEIN DISTAL ANTENNA"/>
    <property type="match status" value="1"/>
</dbReference>
<dbReference type="AlphaFoldDB" id="A0A3B0ZZC2"/>
<dbReference type="Pfam" id="PF01527">
    <property type="entry name" value="HTH_Tnp_1"/>
    <property type="match status" value="1"/>
</dbReference>
<gene>
    <name evidence="2" type="ORF">MNBD_GAMMA21-863</name>
</gene>
<dbReference type="EMBL" id="UOFR01000043">
    <property type="protein sequence ID" value="VAW97131.1"/>
    <property type="molecule type" value="Genomic_DNA"/>
</dbReference>
<name>A0A3B0ZZC2_9ZZZZ</name>
<dbReference type="InterPro" id="IPR009057">
    <property type="entry name" value="Homeodomain-like_sf"/>
</dbReference>
<dbReference type="PANTHER" id="PTHR33215">
    <property type="entry name" value="PROTEIN DISTAL ANTENNA"/>
    <property type="match status" value="1"/>
</dbReference>
<dbReference type="GO" id="GO:0003677">
    <property type="term" value="F:DNA binding"/>
    <property type="evidence" value="ECO:0007669"/>
    <property type="project" value="InterPro"/>
</dbReference>
<evidence type="ECO:0000256" key="1">
    <source>
        <dbReference type="SAM" id="Coils"/>
    </source>
</evidence>
<sequence length="103" mass="12210">MPKKKQTDPYTEAFRKEALRRSEEDGMTAVKVAKELGIHVNQIYNWRLQYKNLSKGQFMKMDGVDYTKDESIEIRRLKRKIKGLEEECDFLKKATAYFATQKK</sequence>
<dbReference type="SUPFAM" id="SSF46689">
    <property type="entry name" value="Homeodomain-like"/>
    <property type="match status" value="1"/>
</dbReference>
<dbReference type="GO" id="GO:0006313">
    <property type="term" value="P:DNA transposition"/>
    <property type="evidence" value="ECO:0007669"/>
    <property type="project" value="InterPro"/>
</dbReference>
<protein>
    <recommendedName>
        <fullName evidence="3">Transposase</fullName>
    </recommendedName>
</protein>
<reference evidence="2" key="1">
    <citation type="submission" date="2018-06" db="EMBL/GenBank/DDBJ databases">
        <authorList>
            <person name="Zhirakovskaya E."/>
        </authorList>
    </citation>
    <scope>NUCLEOTIDE SEQUENCE</scope>
</reference>